<proteinExistence type="predicted"/>
<dbReference type="Pfam" id="PF03102">
    <property type="entry name" value="NeuB"/>
    <property type="match status" value="1"/>
</dbReference>
<evidence type="ECO:0000313" key="2">
    <source>
        <dbReference type="EMBL" id="PHZ84813.1"/>
    </source>
</evidence>
<dbReference type="SMART" id="SM00858">
    <property type="entry name" value="SAF"/>
    <property type="match status" value="1"/>
</dbReference>
<dbReference type="PANTHER" id="PTHR42966:SF1">
    <property type="entry name" value="SIALIC ACID SYNTHASE"/>
    <property type="match status" value="1"/>
</dbReference>
<sequence length="343" mass="37548">MKIGNREIGLNHPPLVIVEIGINHEGSLDTAYELVDAAWKAGAEMIKHQTHVVEDEMSQAARKVIPGNTDVSIYEVMERCALNEADETRLKNYVESKGMIFISTPFSRAAADRLNRMGVAAYKIGSGECNNTPLIEHIAGFGKPMIVSTGMNDIASVRKTVKILEKHNVEYALLHTTNLYPTPSHLVRLGAMQELQKEFPNAEIGLSDHTTGNYACFGAVALGATILERHFTDRMDRPGPDIVNSMDPVSLKELLVGSADLAKMRGGRKEAAKEEQVTMDFAFATVVTIKPVRKGDRFTKENIWVKRPGTGDIAAEFYDGVLGKTATVDIATDKHLLASDIGE</sequence>
<dbReference type="OrthoDB" id="9781701at2"/>
<dbReference type="SUPFAM" id="SSF51269">
    <property type="entry name" value="AFP III-like domain"/>
    <property type="match status" value="1"/>
</dbReference>
<dbReference type="GO" id="GO:0047444">
    <property type="term" value="F:N-acylneuraminate-9-phosphate synthase activity"/>
    <property type="evidence" value="ECO:0007669"/>
    <property type="project" value="TreeGrafter"/>
</dbReference>
<keyword evidence="3" id="KW-1185">Reference proteome</keyword>
<gene>
    <name evidence="2" type="ORF">CRD36_08775</name>
</gene>
<dbReference type="Proteomes" id="UP000229730">
    <property type="component" value="Unassembled WGS sequence"/>
</dbReference>
<accession>A0A2G4YR66</accession>
<dbReference type="SUPFAM" id="SSF51569">
    <property type="entry name" value="Aldolase"/>
    <property type="match status" value="1"/>
</dbReference>
<dbReference type="GO" id="GO:0016051">
    <property type="term" value="P:carbohydrate biosynthetic process"/>
    <property type="evidence" value="ECO:0007669"/>
    <property type="project" value="InterPro"/>
</dbReference>
<dbReference type="InterPro" id="IPR051690">
    <property type="entry name" value="PseI-like"/>
</dbReference>
<dbReference type="EMBL" id="PDEM01000020">
    <property type="protein sequence ID" value="PHZ84813.1"/>
    <property type="molecule type" value="Genomic_DNA"/>
</dbReference>
<dbReference type="AlphaFoldDB" id="A0A2G4YR66"/>
<dbReference type="PROSITE" id="PS50844">
    <property type="entry name" value="AFP_LIKE"/>
    <property type="match status" value="1"/>
</dbReference>
<dbReference type="Gene3D" id="3.20.20.70">
    <property type="entry name" value="Aldolase class I"/>
    <property type="match status" value="1"/>
</dbReference>
<organism evidence="2 3">
    <name type="scientific">Paremcibacter congregatus</name>
    <dbReference type="NCBI Taxonomy" id="2043170"/>
    <lineage>
        <taxon>Bacteria</taxon>
        <taxon>Pseudomonadati</taxon>
        <taxon>Pseudomonadota</taxon>
        <taxon>Alphaproteobacteria</taxon>
        <taxon>Emcibacterales</taxon>
        <taxon>Emcibacteraceae</taxon>
        <taxon>Paremcibacter</taxon>
    </lineage>
</organism>
<reference evidence="2 3" key="1">
    <citation type="submission" date="2017-10" db="EMBL/GenBank/DDBJ databases">
        <title>Frigbacter circumglobatus gen. nov. sp. nov., isolated from sediment cultured in situ.</title>
        <authorList>
            <person name="Zhao Z."/>
        </authorList>
    </citation>
    <scope>NUCLEOTIDE SEQUENCE [LARGE SCALE GENOMIC DNA]</scope>
    <source>
        <strain evidence="2 3">ZYL</strain>
    </source>
</reference>
<dbReference type="Pfam" id="PF08666">
    <property type="entry name" value="SAF"/>
    <property type="match status" value="1"/>
</dbReference>
<comment type="caution">
    <text evidence="2">The sequence shown here is derived from an EMBL/GenBank/DDBJ whole genome shotgun (WGS) entry which is preliminary data.</text>
</comment>
<dbReference type="InterPro" id="IPR013785">
    <property type="entry name" value="Aldolase_TIM"/>
</dbReference>
<dbReference type="InterPro" id="IPR013132">
    <property type="entry name" value="PseI/NeuA/B-like_N"/>
</dbReference>
<feature type="domain" description="AFP-like" evidence="1">
    <location>
        <begin position="285"/>
        <end position="343"/>
    </location>
</feature>
<dbReference type="InterPro" id="IPR006190">
    <property type="entry name" value="SAF_AFP_Neu5Ac"/>
</dbReference>
<dbReference type="InParanoid" id="A0A2G4YR66"/>
<evidence type="ECO:0000313" key="3">
    <source>
        <dbReference type="Proteomes" id="UP000229730"/>
    </source>
</evidence>
<dbReference type="InterPro" id="IPR057736">
    <property type="entry name" value="SAF_PseI/NeuA/NeuB"/>
</dbReference>
<dbReference type="RefSeq" id="WP_099472385.1">
    <property type="nucleotide sequence ID" value="NZ_CP041025.1"/>
</dbReference>
<evidence type="ECO:0000259" key="1">
    <source>
        <dbReference type="PROSITE" id="PS50844"/>
    </source>
</evidence>
<name>A0A2G4YR66_9PROT</name>
<dbReference type="InterPro" id="IPR036732">
    <property type="entry name" value="AFP_Neu5c_C_sf"/>
</dbReference>
<dbReference type="PANTHER" id="PTHR42966">
    <property type="entry name" value="N-ACETYLNEURAMINATE SYNTHASE"/>
    <property type="match status" value="1"/>
</dbReference>
<dbReference type="CDD" id="cd11615">
    <property type="entry name" value="SAF_NeuB_like"/>
    <property type="match status" value="1"/>
</dbReference>
<dbReference type="InterPro" id="IPR013974">
    <property type="entry name" value="SAF"/>
</dbReference>
<protein>
    <submittedName>
        <fullName evidence="2">Polyhydroxyalkanoate biosynthesis repressor PhaR</fullName>
    </submittedName>
</protein>
<dbReference type="Gene3D" id="3.90.1210.10">
    <property type="entry name" value="Antifreeze-like/N-acetylneuraminic acid synthase C-terminal domain"/>
    <property type="match status" value="1"/>
</dbReference>